<dbReference type="GO" id="GO:0008270">
    <property type="term" value="F:zinc ion binding"/>
    <property type="evidence" value="ECO:0007669"/>
    <property type="project" value="UniProtKB-KW"/>
</dbReference>
<dbReference type="SUPFAM" id="SSF57903">
    <property type="entry name" value="FYVE/PHD zinc finger"/>
    <property type="match status" value="2"/>
</dbReference>
<evidence type="ECO:0000256" key="6">
    <source>
        <dbReference type="ARBA" id="ARBA00022737"/>
    </source>
</evidence>
<dbReference type="Pfam" id="PF02373">
    <property type="entry name" value="JmjC"/>
    <property type="match status" value="1"/>
</dbReference>
<dbReference type="InterPro" id="IPR001606">
    <property type="entry name" value="ARID_dom"/>
</dbReference>
<dbReference type="InterPro" id="IPR013083">
    <property type="entry name" value="Znf_RING/FYVE/PHD"/>
</dbReference>
<dbReference type="PANTHER" id="PTHR10694">
    <property type="entry name" value="LYSINE-SPECIFIC DEMETHYLASE"/>
    <property type="match status" value="1"/>
</dbReference>
<evidence type="ECO:0000259" key="16">
    <source>
        <dbReference type="PROSITE" id="PS51011"/>
    </source>
</evidence>
<dbReference type="Pfam" id="PF01388">
    <property type="entry name" value="ARID"/>
    <property type="match status" value="1"/>
</dbReference>
<keyword evidence="11" id="KW-0539">Nucleus</keyword>
<evidence type="ECO:0000256" key="9">
    <source>
        <dbReference type="ARBA" id="ARBA00023002"/>
    </source>
</evidence>
<dbReference type="FunFam" id="1.10.150.60:FF:000016">
    <property type="entry name" value="Putative Lysine-specific demethylase 5B"/>
    <property type="match status" value="1"/>
</dbReference>
<dbReference type="EMBL" id="BLZA01000005">
    <property type="protein sequence ID" value="GHJ83969.1"/>
    <property type="molecule type" value="Genomic_DNA"/>
</dbReference>
<dbReference type="InterPro" id="IPR011011">
    <property type="entry name" value="Znf_FYVE_PHD"/>
</dbReference>
<dbReference type="Proteomes" id="UP000620104">
    <property type="component" value="Unassembled WGS sequence"/>
</dbReference>
<dbReference type="Gene3D" id="1.10.150.60">
    <property type="entry name" value="ARID DNA-binding domain"/>
    <property type="match status" value="1"/>
</dbReference>
<evidence type="ECO:0000256" key="2">
    <source>
        <dbReference type="ARBA" id="ARBA00004123"/>
    </source>
</evidence>
<keyword evidence="7 13" id="KW-0863">Zinc-finger</keyword>
<dbReference type="InterPro" id="IPR019787">
    <property type="entry name" value="Znf_PHD-finger"/>
</dbReference>
<evidence type="ECO:0000256" key="10">
    <source>
        <dbReference type="ARBA" id="ARBA00023004"/>
    </source>
</evidence>
<keyword evidence="8" id="KW-0862">Zinc</keyword>
<name>A0A8H3TN91_9TREE</name>
<evidence type="ECO:0000256" key="11">
    <source>
        <dbReference type="ARBA" id="ARBA00023242"/>
    </source>
</evidence>
<proteinExistence type="inferred from homology"/>
<dbReference type="GO" id="GO:0006355">
    <property type="term" value="P:regulation of DNA-templated transcription"/>
    <property type="evidence" value="ECO:0007669"/>
    <property type="project" value="TreeGrafter"/>
</dbReference>
<dbReference type="GO" id="GO:0003677">
    <property type="term" value="F:DNA binding"/>
    <property type="evidence" value="ECO:0007669"/>
    <property type="project" value="InterPro"/>
</dbReference>
<dbReference type="EC" id="1.14.11.67" evidence="4"/>
<feature type="domain" description="JmjC" evidence="18">
    <location>
        <begin position="665"/>
        <end position="831"/>
    </location>
</feature>
<dbReference type="OrthoDB" id="1678912at2759"/>
<sequence>MVASSGLDAIHCGKSKAEVNRKKQSYIQTFTSVLDYPRKASEPEVSSAEASTSALPAPVPSQRTQRKAKSNAITRMDHTRERENSVPPSSSSLSSGLGKSATPKPSLLPSASSQTAANNLNSNEPRIGPHPSNNPILKKAQMEKAPALDRKSVRWSGPRVPKARTVPRHFGLKECPTFYPTADEFRDPMNYLRKVGEEGRGKEYGMCKIVPPEGWQMPFVLDTELFRFQTRLQRLNSLEASSRAKLNFLDQLYMFHKQQGNPNVTIPVLEHRPVDIWALRKAVNKAGGVAAVSANKGWGEIAKTLGYSYPQTPHVKSAYLKIVQPFDDFYTSVKASPMNQRSHSGHNVGSPLTPLPGDTDSTMSISKKAQMGNGEVTATPSRVIGNTERLGSPAPTLQLDGKRKFSRTADSVETSRPRGHMKKNKVTETTPDDDLANVKDIEAVENVIKMALSEPSAAVDEAQALMQKRKRKLDALETDAPATPPSKRGNARHGRMGFVGGGGAGPNEVFVQGDACEVCRSGRDGTKLLLCDECDKGFHIYCLDPPLSKVPMNEEWFCPSCLFGTGNDYGFDVGEDHSLHSFQERARAFKHEYFRTHRPSGPQTVDDATSEDFGDIQISEAEVETEFWRLVETEYETVEVEYGADIHSITHGSAAPTLETHPTNPWSANPWNLNNLPILPQSLLRYIRSDISGMTVPWAYIGMLFSAFCWHNEDHYTYSVNYMYWGSTKTWYGIPGAHAEKFEETIMQEAPELFEQQPGLLYQLVTMMNPGRLQKLGVDVFACDQRPNEFVITFPKAYHCGFNHGLNFNEAVNFALPDWLTFGKECVTRYQLHCKPPVFSHEELLTTISHFSDSIETAIWLDEALSDTIDTEISKRDALRSAAIHLGENIDQSDKTEEQYTCCVCKAFCYLSQVTCHCTSNVTCLDHAASVCKCPISQRILRKRMSDDHLRLLKQTVHDRAMIPMRWKERFYAMLAESPRPSAKALRSALQEAEKIAYAIPEVVALRPFVAAVNAWIVRANKLLNRKKAIKKRGRRSNDDPEEIDEEDTDKSPVVLVQDLIKGADALGFDAPEAIQLRLLASSITEFQNRARATLNAAEEDLNLKEVEGILLIGEALPVDLPEVGQMRKLANRLQWMAEMNELDEAFLELKDVIDYVDRAGTCGVPQEHEYVRNLLMKLKNGRDWLAKAEKLIDRNDASDVPSDESPIQVEELEELLQQDVDRPVVGEVMGKLGIIKQRVASAQATLRSITSLAGHPKRGTMMQVQKAFAGAKAKAGRIDLSRMDEWKECESALDQYQRWLDLLKQAFGLAPETSNTEVQDILYQGFESVVTLLDPEDDAYSQPQIETLASGKTIYHAKLTCVCRRKAGPKMVQCRQCSELYHPGCLSMEPSETPIDRKIKCTFCKAKDFLTLRDPKITLPTLTKFIPLVDENVWSFRYPVDEQDTVKSIIDTAVRISKVVLPLTLSDPELGVDPELVIQYWIRKLQHVPFEIELRKQDSDDVVQLYPALIYKLKSLRKKAKPTADYQTIGSLVHFRLRHAWPTLVFKRWLPGDRKLSRCDQLFHASCVAAPEEALGCDGRPWACPFCTINDGMEYAYADVWSQLPEHFGTPIFVDGPETIRRGLHYVTRLEPNQHIRSDRPLIHLEITEFYADLPVVPGSIARAIESARTGKATSTDEPRYDRLKPFDAATWRPLLLPNSKSTLAATETNHSSRMPIPQEPPRSMPFRRDPSHTRPSFTPGPAPGTLYSPSSVQAYESTTSASVPSLQNRAITPSSKLPLTLTRKEDEAVYRRMHHSERSRMDSRHTADATAIPRPPQQQWMRGENARHLPGDLPLPPVRNVKILPRDTDQPRPPHKTAPRSLLPQAGPTGSTLISRAALVQPLPPSPFTAQMHIPPFRAGVGQE</sequence>
<dbReference type="GO" id="GO:0000785">
    <property type="term" value="C:chromatin"/>
    <property type="evidence" value="ECO:0007669"/>
    <property type="project" value="TreeGrafter"/>
</dbReference>
<dbReference type="GO" id="GO:0034647">
    <property type="term" value="F:histone H3K4me/H3K4me2/H3K4me3 demethylase activity"/>
    <property type="evidence" value="ECO:0007669"/>
    <property type="project" value="UniProtKB-EC"/>
</dbReference>
<feature type="domain" description="JmjN" evidence="17">
    <location>
        <begin position="175"/>
        <end position="218"/>
    </location>
</feature>
<dbReference type="PROSITE" id="PS51184">
    <property type="entry name" value="JMJC"/>
    <property type="match status" value="1"/>
</dbReference>
<evidence type="ECO:0000256" key="14">
    <source>
        <dbReference type="SAM" id="MobiDB-lite"/>
    </source>
</evidence>
<organism evidence="19 20">
    <name type="scientific">Naganishia liquefaciens</name>
    <dbReference type="NCBI Taxonomy" id="104408"/>
    <lineage>
        <taxon>Eukaryota</taxon>
        <taxon>Fungi</taxon>
        <taxon>Dikarya</taxon>
        <taxon>Basidiomycota</taxon>
        <taxon>Agaricomycotina</taxon>
        <taxon>Tremellomycetes</taxon>
        <taxon>Filobasidiales</taxon>
        <taxon>Filobasidiaceae</taxon>
        <taxon>Naganishia</taxon>
    </lineage>
</organism>
<feature type="region of interest" description="Disordered" evidence="14">
    <location>
        <begin position="385"/>
        <end position="432"/>
    </location>
</feature>
<dbReference type="PROSITE" id="PS01359">
    <property type="entry name" value="ZF_PHD_1"/>
    <property type="match status" value="2"/>
</dbReference>
<dbReference type="InterPro" id="IPR048615">
    <property type="entry name" value="KDM5_C-hel"/>
</dbReference>
<comment type="similarity">
    <text evidence="3">Belongs to the JARID1 histone demethylase family.</text>
</comment>
<evidence type="ECO:0000313" key="19">
    <source>
        <dbReference type="EMBL" id="GHJ83969.1"/>
    </source>
</evidence>
<feature type="region of interest" description="Disordered" evidence="14">
    <location>
        <begin position="1707"/>
        <end position="1752"/>
    </location>
</feature>
<dbReference type="SMART" id="SM00501">
    <property type="entry name" value="BRIGHT"/>
    <property type="match status" value="1"/>
</dbReference>
<evidence type="ECO:0000259" key="15">
    <source>
        <dbReference type="PROSITE" id="PS50016"/>
    </source>
</evidence>
<keyword evidence="10" id="KW-0408">Iron</keyword>
<dbReference type="InterPro" id="IPR004198">
    <property type="entry name" value="Znf_C5HC2"/>
</dbReference>
<dbReference type="PROSITE" id="PS51183">
    <property type="entry name" value="JMJN"/>
    <property type="match status" value="1"/>
</dbReference>
<comment type="cofactor">
    <cofactor evidence="1">
        <name>Fe(2+)</name>
        <dbReference type="ChEBI" id="CHEBI:29033"/>
    </cofactor>
</comment>
<dbReference type="Pfam" id="PF08429">
    <property type="entry name" value="PLU-1"/>
    <property type="match status" value="1"/>
</dbReference>
<feature type="compositionally biased region" description="Acidic residues" evidence="14">
    <location>
        <begin position="1040"/>
        <end position="1049"/>
    </location>
</feature>
<keyword evidence="6" id="KW-0677">Repeat</keyword>
<feature type="compositionally biased region" description="Basic and acidic residues" evidence="14">
    <location>
        <begin position="75"/>
        <end position="84"/>
    </location>
</feature>
<reference evidence="19" key="1">
    <citation type="submission" date="2020-07" db="EMBL/GenBank/DDBJ databases">
        <title>Draft Genome Sequence of a Deep-Sea Yeast, Naganishia (Cryptococcus) liquefaciens strain N6.</title>
        <authorList>
            <person name="Han Y.W."/>
            <person name="Kajitani R."/>
            <person name="Morimoto H."/>
            <person name="Parhat M."/>
            <person name="Tsubouchi H."/>
            <person name="Bakenova O."/>
            <person name="Ogata M."/>
            <person name="Argunhan B."/>
            <person name="Aoki R."/>
            <person name="Kajiwara S."/>
            <person name="Itoh T."/>
            <person name="Iwasaki H."/>
        </authorList>
    </citation>
    <scope>NUCLEOTIDE SEQUENCE</scope>
    <source>
        <strain evidence="19">N6</strain>
    </source>
</reference>
<feature type="compositionally biased region" description="Low complexity" evidence="14">
    <location>
        <begin position="85"/>
        <end position="100"/>
    </location>
</feature>
<comment type="catalytic activity">
    <reaction evidence="12">
        <text>N(6),N(6),N(6)-trimethyl-L-lysyl(4)-[histone H3] + 3 2-oxoglutarate + 3 O2 = L-lysyl(4)-[histone H3] + 3 formaldehyde + 3 succinate + 3 CO2</text>
        <dbReference type="Rhea" id="RHEA:60208"/>
        <dbReference type="Rhea" id="RHEA-COMP:15537"/>
        <dbReference type="Rhea" id="RHEA-COMP:15547"/>
        <dbReference type="ChEBI" id="CHEBI:15379"/>
        <dbReference type="ChEBI" id="CHEBI:16526"/>
        <dbReference type="ChEBI" id="CHEBI:16810"/>
        <dbReference type="ChEBI" id="CHEBI:16842"/>
        <dbReference type="ChEBI" id="CHEBI:29969"/>
        <dbReference type="ChEBI" id="CHEBI:30031"/>
        <dbReference type="ChEBI" id="CHEBI:61961"/>
        <dbReference type="EC" id="1.14.11.67"/>
    </reaction>
</comment>
<evidence type="ECO:0000256" key="7">
    <source>
        <dbReference type="ARBA" id="ARBA00022771"/>
    </source>
</evidence>
<dbReference type="Pfam" id="PF02928">
    <property type="entry name" value="zf-C5HC2"/>
    <property type="match status" value="1"/>
</dbReference>
<evidence type="ECO:0000256" key="12">
    <source>
        <dbReference type="ARBA" id="ARBA00048734"/>
    </source>
</evidence>
<dbReference type="PROSITE" id="PS51011">
    <property type="entry name" value="ARID"/>
    <property type="match status" value="1"/>
</dbReference>
<dbReference type="Pfam" id="PF02375">
    <property type="entry name" value="JmjN"/>
    <property type="match status" value="1"/>
</dbReference>
<dbReference type="Gene3D" id="2.60.120.650">
    <property type="entry name" value="Cupin"/>
    <property type="match status" value="1"/>
</dbReference>
<dbReference type="SUPFAM" id="SSF46774">
    <property type="entry name" value="ARID-like"/>
    <property type="match status" value="1"/>
</dbReference>
<evidence type="ECO:0000259" key="18">
    <source>
        <dbReference type="PROSITE" id="PS51184"/>
    </source>
</evidence>
<dbReference type="SMART" id="SM00558">
    <property type="entry name" value="JmjC"/>
    <property type="match status" value="1"/>
</dbReference>
<accession>A0A8H3TN91</accession>
<dbReference type="Gene3D" id="3.30.40.10">
    <property type="entry name" value="Zinc/RING finger domain, C3HC4 (zinc finger)"/>
    <property type="match status" value="1"/>
</dbReference>
<dbReference type="InterPro" id="IPR003349">
    <property type="entry name" value="JmjN"/>
</dbReference>
<evidence type="ECO:0000256" key="5">
    <source>
        <dbReference type="ARBA" id="ARBA00022723"/>
    </source>
</evidence>
<dbReference type="SMART" id="SM01014">
    <property type="entry name" value="ARID"/>
    <property type="match status" value="1"/>
</dbReference>
<dbReference type="CDD" id="cd16100">
    <property type="entry name" value="ARID"/>
    <property type="match status" value="1"/>
</dbReference>
<protein>
    <recommendedName>
        <fullName evidence="4">[histone H3]-trimethyl-L-lysine(4) demethylase</fullName>
        <ecNumber evidence="4">1.14.11.67</ecNumber>
    </recommendedName>
</protein>
<evidence type="ECO:0000256" key="3">
    <source>
        <dbReference type="ARBA" id="ARBA00006801"/>
    </source>
</evidence>
<dbReference type="SMART" id="SM00545">
    <property type="entry name" value="JmjN"/>
    <property type="match status" value="1"/>
</dbReference>
<evidence type="ECO:0000256" key="1">
    <source>
        <dbReference type="ARBA" id="ARBA00001954"/>
    </source>
</evidence>
<dbReference type="InterPro" id="IPR003347">
    <property type="entry name" value="JmjC_dom"/>
</dbReference>
<keyword evidence="20" id="KW-1185">Reference proteome</keyword>
<evidence type="ECO:0000313" key="20">
    <source>
        <dbReference type="Proteomes" id="UP000620104"/>
    </source>
</evidence>
<feature type="compositionally biased region" description="Polar residues" evidence="14">
    <location>
        <begin position="109"/>
        <end position="124"/>
    </location>
</feature>
<dbReference type="SMART" id="SM00249">
    <property type="entry name" value="PHD"/>
    <property type="match status" value="2"/>
</dbReference>
<evidence type="ECO:0000259" key="17">
    <source>
        <dbReference type="PROSITE" id="PS51183"/>
    </source>
</evidence>
<dbReference type="InterPro" id="IPR036431">
    <property type="entry name" value="ARID_dom_sf"/>
</dbReference>
<feature type="compositionally biased region" description="Low complexity" evidence="14">
    <location>
        <begin position="43"/>
        <end position="54"/>
    </location>
</feature>
<dbReference type="Gene3D" id="2.30.30.1150">
    <property type="match status" value="1"/>
</dbReference>
<dbReference type="InterPro" id="IPR001965">
    <property type="entry name" value="Znf_PHD"/>
</dbReference>
<evidence type="ECO:0000256" key="13">
    <source>
        <dbReference type="PROSITE-ProRule" id="PRU00146"/>
    </source>
</evidence>
<dbReference type="CDD" id="cd15489">
    <property type="entry name" value="PHD_SF"/>
    <property type="match status" value="1"/>
</dbReference>
<feature type="region of interest" description="Disordered" evidence="14">
    <location>
        <begin position="1030"/>
        <end position="1050"/>
    </location>
</feature>
<comment type="caution">
    <text evidence="19">The sequence shown here is derived from an EMBL/GenBank/DDBJ whole genome shotgun (WGS) entry which is preliminary data.</text>
</comment>
<comment type="subcellular location">
    <subcellularLocation>
        <location evidence="2">Nucleus</location>
    </subcellularLocation>
</comment>
<keyword evidence="9" id="KW-0560">Oxidoreductase</keyword>
<dbReference type="Pfam" id="PF00628">
    <property type="entry name" value="PHD"/>
    <property type="match status" value="1"/>
</dbReference>
<keyword evidence="5" id="KW-0479">Metal-binding</keyword>
<gene>
    <name evidence="19" type="ORF">NliqN6_0371</name>
</gene>
<feature type="region of interest" description="Disordered" evidence="14">
    <location>
        <begin position="1846"/>
        <end position="1875"/>
    </location>
</feature>
<dbReference type="InterPro" id="IPR013637">
    <property type="entry name" value="Lys_sp_deMease-like_dom"/>
</dbReference>
<feature type="region of interest" description="Disordered" evidence="14">
    <location>
        <begin position="1"/>
        <end position="136"/>
    </location>
</feature>
<evidence type="ECO:0000256" key="8">
    <source>
        <dbReference type="ARBA" id="ARBA00022833"/>
    </source>
</evidence>
<feature type="domain" description="PHD-type" evidence="15">
    <location>
        <begin position="513"/>
        <end position="564"/>
    </location>
</feature>
<dbReference type="InterPro" id="IPR019786">
    <property type="entry name" value="Zinc_finger_PHD-type_CS"/>
</dbReference>
<dbReference type="PROSITE" id="PS50016">
    <property type="entry name" value="ZF_PHD_2"/>
    <property type="match status" value="1"/>
</dbReference>
<feature type="domain" description="ARID" evidence="16">
    <location>
        <begin position="242"/>
        <end position="331"/>
    </location>
</feature>
<dbReference type="PANTHER" id="PTHR10694:SF33">
    <property type="entry name" value="LYSINE-SPECIFIC DEMETHYLASE 5"/>
    <property type="match status" value="1"/>
</dbReference>
<dbReference type="Pfam" id="PF21323">
    <property type="entry name" value="KDM5_C-hel"/>
    <property type="match status" value="1"/>
</dbReference>
<dbReference type="GO" id="GO:0005634">
    <property type="term" value="C:nucleus"/>
    <property type="evidence" value="ECO:0007669"/>
    <property type="project" value="UniProtKB-SubCell"/>
</dbReference>
<dbReference type="SUPFAM" id="SSF51197">
    <property type="entry name" value="Clavaminate synthase-like"/>
    <property type="match status" value="1"/>
</dbReference>
<evidence type="ECO:0000256" key="4">
    <source>
        <dbReference type="ARBA" id="ARBA00012902"/>
    </source>
</evidence>
<dbReference type="CDD" id="cd15525">
    <property type="entry name" value="PHD_UHRF1_2"/>
    <property type="match status" value="1"/>
</dbReference>